<accession>A0ABM9EAH1</accession>
<dbReference type="EMBL" id="CAKXZT010000149">
    <property type="protein sequence ID" value="CAH2406223.1"/>
    <property type="molecule type" value="Genomic_DNA"/>
</dbReference>
<keyword evidence="2" id="KW-1185">Reference proteome</keyword>
<gene>
    <name evidence="1" type="ORF">MES5069_520011</name>
</gene>
<evidence type="ECO:0000313" key="1">
    <source>
        <dbReference type="EMBL" id="CAH2406223.1"/>
    </source>
</evidence>
<organism evidence="1 2">
    <name type="scientific">Mesorhizobium escarrei</name>
    <dbReference type="NCBI Taxonomy" id="666018"/>
    <lineage>
        <taxon>Bacteria</taxon>
        <taxon>Pseudomonadati</taxon>
        <taxon>Pseudomonadota</taxon>
        <taxon>Alphaproteobacteria</taxon>
        <taxon>Hyphomicrobiales</taxon>
        <taxon>Phyllobacteriaceae</taxon>
        <taxon>Mesorhizobium</taxon>
    </lineage>
</organism>
<reference evidence="1 2" key="1">
    <citation type="submission" date="2022-03" db="EMBL/GenBank/DDBJ databases">
        <authorList>
            <person name="Brunel B."/>
        </authorList>
    </citation>
    <scope>NUCLEOTIDE SEQUENCE [LARGE SCALE GENOMIC DNA]</scope>
    <source>
        <strain evidence="1">STM5069sample</strain>
    </source>
</reference>
<protein>
    <submittedName>
        <fullName evidence="1">Uncharacterized protein</fullName>
    </submittedName>
</protein>
<sequence>MNTLDRRFALAYDGLDGLRRKSQIKLEGISIGDAVPNAVLRKSAVRRF</sequence>
<evidence type="ECO:0000313" key="2">
    <source>
        <dbReference type="Proteomes" id="UP001153050"/>
    </source>
</evidence>
<name>A0ABM9EAH1_9HYPH</name>
<proteinExistence type="predicted"/>
<dbReference type="Proteomes" id="UP001153050">
    <property type="component" value="Unassembled WGS sequence"/>
</dbReference>
<comment type="caution">
    <text evidence="1">The sequence shown here is derived from an EMBL/GenBank/DDBJ whole genome shotgun (WGS) entry which is preliminary data.</text>
</comment>